<dbReference type="Gene3D" id="2.40.320.10">
    <property type="entry name" value="Hypothetical Protein Pfu-838710-001"/>
    <property type="match status" value="1"/>
</dbReference>
<dbReference type="Proteomes" id="UP000575985">
    <property type="component" value="Unassembled WGS sequence"/>
</dbReference>
<sequence>MPLEVERKRAIGDHADQVEERLVARGWRQAAPVAEVDTYYSRPDVDYLRTVECLRVRRRNGFAEITYKPSSTDATRRSDGVVAKRETNVALADEAGEAEALLEAVGMVFLTRVEKTRVVWHHPERSDTSVAVDKVGGVGAFVEVEVISADADQAAAELSRVEAELDLARYPVMTLPYRDLVRAASRST</sequence>
<keyword evidence="3" id="KW-1185">Reference proteome</keyword>
<comment type="caution">
    <text evidence="2">The sequence shown here is derived from an EMBL/GenBank/DDBJ whole genome shotgun (WGS) entry which is preliminary data.</text>
</comment>
<evidence type="ECO:0000259" key="1">
    <source>
        <dbReference type="PROSITE" id="PS51707"/>
    </source>
</evidence>
<proteinExistence type="predicted"/>
<protein>
    <submittedName>
        <fullName evidence="2">Adenylate cyclase class 2</fullName>
        <ecNumber evidence="2">4.6.1.1</ecNumber>
    </submittedName>
</protein>
<reference evidence="2 3" key="1">
    <citation type="submission" date="2020-07" db="EMBL/GenBank/DDBJ databases">
        <title>Sequencing the genomes of 1000 actinobacteria strains.</title>
        <authorList>
            <person name="Klenk H.-P."/>
        </authorList>
    </citation>
    <scope>NUCLEOTIDE SEQUENCE [LARGE SCALE GENOMIC DNA]</scope>
    <source>
        <strain evidence="2 3">DSM 45927</strain>
    </source>
</reference>
<accession>A0A853BQ85</accession>
<dbReference type="RefSeq" id="WP_179768003.1">
    <property type="nucleotide sequence ID" value="NZ_JACCFO010000001.1"/>
</dbReference>
<dbReference type="EMBL" id="JACCFO010000001">
    <property type="protein sequence ID" value="NYI96671.1"/>
    <property type="molecule type" value="Genomic_DNA"/>
</dbReference>
<dbReference type="AlphaFoldDB" id="A0A853BQ85"/>
<dbReference type="GO" id="GO:0004016">
    <property type="term" value="F:adenylate cyclase activity"/>
    <property type="evidence" value="ECO:0007669"/>
    <property type="project" value="UniProtKB-EC"/>
</dbReference>
<dbReference type="InterPro" id="IPR023577">
    <property type="entry name" value="CYTH_domain"/>
</dbReference>
<organism evidence="2 3">
    <name type="scientific">Streptomonospora nanhaiensis</name>
    <dbReference type="NCBI Taxonomy" id="1323731"/>
    <lineage>
        <taxon>Bacteria</taxon>
        <taxon>Bacillati</taxon>
        <taxon>Actinomycetota</taxon>
        <taxon>Actinomycetes</taxon>
        <taxon>Streptosporangiales</taxon>
        <taxon>Nocardiopsidaceae</taxon>
        <taxon>Streptomonospora</taxon>
    </lineage>
</organism>
<keyword evidence="2" id="KW-0456">Lyase</keyword>
<gene>
    <name evidence="2" type="ORF">HNR12_002948</name>
</gene>
<dbReference type="PANTHER" id="PTHR21028:SF2">
    <property type="entry name" value="CYTH DOMAIN-CONTAINING PROTEIN"/>
    <property type="match status" value="1"/>
</dbReference>
<dbReference type="Pfam" id="PF01928">
    <property type="entry name" value="CYTH"/>
    <property type="match status" value="1"/>
</dbReference>
<dbReference type="SMART" id="SM01118">
    <property type="entry name" value="CYTH"/>
    <property type="match status" value="1"/>
</dbReference>
<name>A0A853BQ85_9ACTN</name>
<dbReference type="PROSITE" id="PS51707">
    <property type="entry name" value="CYTH"/>
    <property type="match status" value="1"/>
</dbReference>
<dbReference type="EC" id="4.6.1.1" evidence="2"/>
<dbReference type="PANTHER" id="PTHR21028">
    <property type="entry name" value="SI:CH211-156B7.4"/>
    <property type="match status" value="1"/>
</dbReference>
<dbReference type="SUPFAM" id="SSF55154">
    <property type="entry name" value="CYTH-like phosphatases"/>
    <property type="match status" value="1"/>
</dbReference>
<feature type="domain" description="CYTH" evidence="1">
    <location>
        <begin position="2"/>
        <end position="183"/>
    </location>
</feature>
<evidence type="ECO:0000313" key="3">
    <source>
        <dbReference type="Proteomes" id="UP000575985"/>
    </source>
</evidence>
<dbReference type="InterPro" id="IPR008173">
    <property type="entry name" value="Adenylyl_cyclase_CyaB"/>
</dbReference>
<dbReference type="InterPro" id="IPR033469">
    <property type="entry name" value="CYTH-like_dom_sf"/>
</dbReference>
<dbReference type="CDD" id="cd07890">
    <property type="entry name" value="CYTH-like_AC_IV-like"/>
    <property type="match status" value="1"/>
</dbReference>
<dbReference type="NCBIfam" id="TIGR00318">
    <property type="entry name" value="cyaB"/>
    <property type="match status" value="1"/>
</dbReference>
<evidence type="ECO:0000313" key="2">
    <source>
        <dbReference type="EMBL" id="NYI96671.1"/>
    </source>
</evidence>